<evidence type="ECO:0000259" key="5">
    <source>
        <dbReference type="PROSITE" id="PS51194"/>
    </source>
</evidence>
<feature type="domain" description="Helicase ATP-binding" evidence="4">
    <location>
        <begin position="109"/>
        <end position="261"/>
    </location>
</feature>
<gene>
    <name evidence="6" type="ORF">H9876_02340</name>
</gene>
<accession>A0A9D1QP60</accession>
<keyword evidence="1" id="KW-0547">Nucleotide-binding</keyword>
<dbReference type="GO" id="GO:0043138">
    <property type="term" value="F:3'-5' DNA helicase activity"/>
    <property type="evidence" value="ECO:0007669"/>
    <property type="project" value="TreeGrafter"/>
</dbReference>
<sequence>MDLTNYYGRRVLVPKGTVPPDERIAVLPTMNVGTKTVRCLRCNTASPKEEVALPHGQFYCPHCLQLGRVSTLDQFYHVAETNQFAIPKAPLSWHGQLSPLQARISAKVCQGMVDHQRQLLWAVTGAGKTEMIFAGLAAALSRGERVAVASPRVDVIIELFPRLQQAFAHVPIAVLHGRQEEPYHYRQLTLCTTHQLLRFYHAFDNLVVDEVDAFPYAANSALLFATDQAVKVDGGLLLMTATPGRVLLHQAHRGQLQVSYLPLRYHGHSLPQVKEILVTGWRKKVVKGCLPAAVVRQVSSWERTGRRFLFFVPHVADLKPVAACLSCQCPRLNFRTVHAGDPQRLAKVALMRTEKIQALVTTTILERGVTFPGIDLGVLGADDTVFSSSALVQIAGRVGRSAKRPDGKVLFWVDSCCRSVNEAKRQVIYLNQRGRRVKDELSAM</sequence>
<dbReference type="InterPro" id="IPR001650">
    <property type="entry name" value="Helicase_C-like"/>
</dbReference>
<protein>
    <submittedName>
        <fullName evidence="6">DNA/RNA helicase</fullName>
    </submittedName>
</protein>
<dbReference type="CDD" id="cd18785">
    <property type="entry name" value="SF2_C"/>
    <property type="match status" value="1"/>
</dbReference>
<dbReference type="Pfam" id="PF00270">
    <property type="entry name" value="DEAD"/>
    <property type="match status" value="1"/>
</dbReference>
<comment type="caution">
    <text evidence="6">The sequence shown here is derived from an EMBL/GenBank/DDBJ whole genome shotgun (WGS) entry which is preliminary data.</text>
</comment>
<dbReference type="PROSITE" id="PS51194">
    <property type="entry name" value="HELICASE_CTER"/>
    <property type="match status" value="1"/>
</dbReference>
<dbReference type="Proteomes" id="UP000886878">
    <property type="component" value="Unassembled WGS sequence"/>
</dbReference>
<dbReference type="GO" id="GO:0006270">
    <property type="term" value="P:DNA replication initiation"/>
    <property type="evidence" value="ECO:0007669"/>
    <property type="project" value="TreeGrafter"/>
</dbReference>
<dbReference type="InterPro" id="IPR011545">
    <property type="entry name" value="DEAD/DEAH_box_helicase_dom"/>
</dbReference>
<keyword evidence="6" id="KW-0347">Helicase</keyword>
<dbReference type="GO" id="GO:0005524">
    <property type="term" value="F:ATP binding"/>
    <property type="evidence" value="ECO:0007669"/>
    <property type="project" value="UniProtKB-KW"/>
</dbReference>
<proteinExistence type="predicted"/>
<evidence type="ECO:0000256" key="3">
    <source>
        <dbReference type="ARBA" id="ARBA00023125"/>
    </source>
</evidence>
<reference evidence="6" key="1">
    <citation type="journal article" date="2021" name="PeerJ">
        <title>Extensive microbial diversity within the chicken gut microbiome revealed by metagenomics and culture.</title>
        <authorList>
            <person name="Gilroy R."/>
            <person name="Ravi A."/>
            <person name="Getino M."/>
            <person name="Pursley I."/>
            <person name="Horton D.L."/>
            <person name="Alikhan N.F."/>
            <person name="Baker D."/>
            <person name="Gharbi K."/>
            <person name="Hall N."/>
            <person name="Watson M."/>
            <person name="Adriaenssens E.M."/>
            <person name="Foster-Nyarko E."/>
            <person name="Jarju S."/>
            <person name="Secka A."/>
            <person name="Antonio M."/>
            <person name="Oren A."/>
            <person name="Chaudhuri R.R."/>
            <person name="La Ragione R."/>
            <person name="Hildebrand F."/>
            <person name="Pallen M.J."/>
        </authorList>
    </citation>
    <scope>NUCLEOTIDE SEQUENCE</scope>
    <source>
        <strain evidence="6">ChiHejej3B27-2180</strain>
    </source>
</reference>
<feature type="domain" description="Helicase C-terminal" evidence="5">
    <location>
        <begin position="294"/>
        <end position="444"/>
    </location>
</feature>
<dbReference type="PANTHER" id="PTHR30580:SF1">
    <property type="entry name" value="COMF OPERON PROTEIN 1"/>
    <property type="match status" value="1"/>
</dbReference>
<keyword evidence="2" id="KW-0067">ATP-binding</keyword>
<dbReference type="GO" id="GO:0006310">
    <property type="term" value="P:DNA recombination"/>
    <property type="evidence" value="ECO:0007669"/>
    <property type="project" value="TreeGrafter"/>
</dbReference>
<dbReference type="SUPFAM" id="SSF52540">
    <property type="entry name" value="P-loop containing nucleoside triphosphate hydrolases"/>
    <property type="match status" value="1"/>
</dbReference>
<dbReference type="SMART" id="SM00487">
    <property type="entry name" value="DEXDc"/>
    <property type="match status" value="1"/>
</dbReference>
<dbReference type="Gene3D" id="3.40.50.300">
    <property type="entry name" value="P-loop containing nucleotide triphosphate hydrolases"/>
    <property type="match status" value="2"/>
</dbReference>
<dbReference type="InterPro" id="IPR014001">
    <property type="entry name" value="Helicase_ATP-bd"/>
</dbReference>
<dbReference type="InterPro" id="IPR027417">
    <property type="entry name" value="P-loop_NTPase"/>
</dbReference>
<dbReference type="EMBL" id="DXGK01000041">
    <property type="protein sequence ID" value="HIW70209.1"/>
    <property type="molecule type" value="Genomic_DNA"/>
</dbReference>
<reference evidence="6" key="2">
    <citation type="submission" date="2021-04" db="EMBL/GenBank/DDBJ databases">
        <authorList>
            <person name="Gilroy R."/>
        </authorList>
    </citation>
    <scope>NUCLEOTIDE SEQUENCE</scope>
    <source>
        <strain evidence="6">ChiHejej3B27-2180</strain>
    </source>
</reference>
<keyword evidence="6" id="KW-0378">Hydrolase</keyword>
<dbReference type="PROSITE" id="PS51192">
    <property type="entry name" value="HELICASE_ATP_BIND_1"/>
    <property type="match status" value="1"/>
</dbReference>
<evidence type="ECO:0000313" key="7">
    <source>
        <dbReference type="Proteomes" id="UP000886878"/>
    </source>
</evidence>
<evidence type="ECO:0000259" key="4">
    <source>
        <dbReference type="PROSITE" id="PS51192"/>
    </source>
</evidence>
<dbReference type="Pfam" id="PF00271">
    <property type="entry name" value="Helicase_C"/>
    <property type="match status" value="1"/>
</dbReference>
<organism evidence="6 7">
    <name type="scientific">Candidatus Limosilactobacillus merdipullorum</name>
    <dbReference type="NCBI Taxonomy" id="2838653"/>
    <lineage>
        <taxon>Bacteria</taxon>
        <taxon>Bacillati</taxon>
        <taxon>Bacillota</taxon>
        <taxon>Bacilli</taxon>
        <taxon>Lactobacillales</taxon>
        <taxon>Lactobacillaceae</taxon>
        <taxon>Limosilactobacillus</taxon>
    </lineage>
</organism>
<evidence type="ECO:0000256" key="1">
    <source>
        <dbReference type="ARBA" id="ARBA00022741"/>
    </source>
</evidence>
<dbReference type="PANTHER" id="PTHR30580">
    <property type="entry name" value="PRIMOSOMAL PROTEIN N"/>
    <property type="match status" value="1"/>
</dbReference>
<dbReference type="AlphaFoldDB" id="A0A9D1QP60"/>
<evidence type="ECO:0000313" key="6">
    <source>
        <dbReference type="EMBL" id="HIW70209.1"/>
    </source>
</evidence>
<keyword evidence="3" id="KW-0238">DNA-binding</keyword>
<dbReference type="GO" id="GO:0003677">
    <property type="term" value="F:DNA binding"/>
    <property type="evidence" value="ECO:0007669"/>
    <property type="project" value="UniProtKB-KW"/>
</dbReference>
<name>A0A9D1QP60_9LACO</name>
<dbReference type="GO" id="GO:0006302">
    <property type="term" value="P:double-strand break repair"/>
    <property type="evidence" value="ECO:0007669"/>
    <property type="project" value="TreeGrafter"/>
</dbReference>
<evidence type="ECO:0000256" key="2">
    <source>
        <dbReference type="ARBA" id="ARBA00022840"/>
    </source>
</evidence>
<dbReference type="SMART" id="SM00490">
    <property type="entry name" value="HELICc"/>
    <property type="match status" value="1"/>
</dbReference>